<proteinExistence type="inferred from homology"/>
<dbReference type="Pfam" id="PF00293">
    <property type="entry name" value="NUDIX"/>
    <property type="match status" value="1"/>
</dbReference>
<gene>
    <name evidence="5" type="ordered locus">Desmer_0203</name>
</gene>
<name>J7IKH0_DESMD</name>
<evidence type="ECO:0000256" key="1">
    <source>
        <dbReference type="ARBA" id="ARBA00001946"/>
    </source>
</evidence>
<dbReference type="eggNOG" id="COG1051">
    <property type="taxonomic scope" value="Bacteria"/>
</dbReference>
<dbReference type="InterPro" id="IPR020084">
    <property type="entry name" value="NUDIX_hydrolase_CS"/>
</dbReference>
<dbReference type="InterPro" id="IPR020476">
    <property type="entry name" value="Nudix_hydrolase"/>
</dbReference>
<protein>
    <submittedName>
        <fullName evidence="5">ADP-ribose pyrophosphatase</fullName>
    </submittedName>
</protein>
<dbReference type="PROSITE" id="PS51462">
    <property type="entry name" value="NUDIX"/>
    <property type="match status" value="1"/>
</dbReference>
<reference evidence="5 6" key="1">
    <citation type="journal article" date="2012" name="J. Bacteriol.">
        <title>Complete genome sequences of Desulfosporosinus orientis DSM765T, Desulfosporosinus youngiae DSM17734T, Desulfosporosinus meridiei DSM13257T, and Desulfosporosinus acidiphilus DSM22704T.</title>
        <authorList>
            <person name="Pester M."/>
            <person name="Brambilla E."/>
            <person name="Alazard D."/>
            <person name="Rattei T."/>
            <person name="Weinmaier T."/>
            <person name="Han J."/>
            <person name="Lucas S."/>
            <person name="Lapidus A."/>
            <person name="Cheng J.F."/>
            <person name="Goodwin L."/>
            <person name="Pitluck S."/>
            <person name="Peters L."/>
            <person name="Ovchinnikova G."/>
            <person name="Teshima H."/>
            <person name="Detter J.C."/>
            <person name="Han C.S."/>
            <person name="Tapia R."/>
            <person name="Land M.L."/>
            <person name="Hauser L."/>
            <person name="Kyrpides N.C."/>
            <person name="Ivanova N.N."/>
            <person name="Pagani I."/>
            <person name="Huntmann M."/>
            <person name="Wei C.L."/>
            <person name="Davenport K.W."/>
            <person name="Daligault H."/>
            <person name="Chain P.S."/>
            <person name="Chen A."/>
            <person name="Mavromatis K."/>
            <person name="Markowitz V."/>
            <person name="Szeto E."/>
            <person name="Mikhailova N."/>
            <person name="Pati A."/>
            <person name="Wagner M."/>
            <person name="Woyke T."/>
            <person name="Ollivier B."/>
            <person name="Klenk H.P."/>
            <person name="Spring S."/>
            <person name="Loy A."/>
        </authorList>
    </citation>
    <scope>NUCLEOTIDE SEQUENCE [LARGE SCALE GENOMIC DNA]</scope>
    <source>
        <strain evidence="6">ATCC BAA-275 / DSM 13257 / NCIMB 13706 / S10</strain>
    </source>
</reference>
<dbReference type="Proteomes" id="UP000005262">
    <property type="component" value="Chromosome"/>
</dbReference>
<dbReference type="PROSITE" id="PS00893">
    <property type="entry name" value="NUDIX_BOX"/>
    <property type="match status" value="1"/>
</dbReference>
<evidence type="ECO:0000313" key="6">
    <source>
        <dbReference type="Proteomes" id="UP000005262"/>
    </source>
</evidence>
<accession>J7IKH0</accession>
<dbReference type="InterPro" id="IPR000086">
    <property type="entry name" value="NUDIX_hydrolase_dom"/>
</dbReference>
<dbReference type="KEGG" id="dmi:Desmer_0203"/>
<dbReference type="OrthoDB" id="9786141at2"/>
<keyword evidence="2 3" id="KW-0378">Hydrolase</keyword>
<evidence type="ECO:0000259" key="4">
    <source>
        <dbReference type="PROSITE" id="PS51462"/>
    </source>
</evidence>
<evidence type="ECO:0000256" key="3">
    <source>
        <dbReference type="RuleBase" id="RU003476"/>
    </source>
</evidence>
<sequence length="194" mass="21522">MSYYTKPYIYCPLCAKPLVKTVIDNQLRSSCSNCSYIDWGNFSLGVGGVLWNNEKVLLVQRNHNPGKGVWTIPGGYVNQEEPIEVAIEREILEETGLKAKPLSIIALRDRPSENSFEKHDLYIIFLMSFQGGSLKGQKEEVSNLGFFSLEQCAALQIPQLTLKAIEVSLTDTKGLSGAGDLKLLSSLSSFYHLS</sequence>
<dbReference type="RefSeq" id="WP_014901194.1">
    <property type="nucleotide sequence ID" value="NC_018515.1"/>
</dbReference>
<dbReference type="AlphaFoldDB" id="J7IKH0"/>
<comment type="similarity">
    <text evidence="3">Belongs to the Nudix hydrolase family.</text>
</comment>
<dbReference type="EMBL" id="CP003629">
    <property type="protein sequence ID" value="AFQ42267.1"/>
    <property type="molecule type" value="Genomic_DNA"/>
</dbReference>
<comment type="cofactor">
    <cofactor evidence="1">
        <name>Mg(2+)</name>
        <dbReference type="ChEBI" id="CHEBI:18420"/>
    </cofactor>
</comment>
<reference evidence="6" key="2">
    <citation type="submission" date="2012-08" db="EMBL/GenBank/DDBJ databases">
        <title>Finished genome of Desulfosporosinus meridiei DSM 13257.</title>
        <authorList>
            <person name="Huntemann M."/>
            <person name="Wei C.-L."/>
            <person name="Han J."/>
            <person name="Detter J.C."/>
            <person name="Han C."/>
            <person name="Davenport K."/>
            <person name="Daligault H."/>
            <person name="Erkkila T."/>
            <person name="Gu W."/>
            <person name="Munk A.C.C."/>
            <person name="Teshima H."/>
            <person name="Xu Y."/>
            <person name="Chain P."/>
            <person name="Tapia R."/>
            <person name="Chen A."/>
            <person name="Krypides N."/>
            <person name="Mavromatis K."/>
            <person name="Markowitz V."/>
            <person name="Szeto E."/>
            <person name="Ivanova N."/>
            <person name="Mikhailova N."/>
            <person name="Ovchinnikova G."/>
            <person name="Pagani I."/>
            <person name="Pati A."/>
            <person name="Goodwin L."/>
            <person name="Peters L."/>
            <person name="Pitluck S."/>
            <person name="Woyke T."/>
            <person name="Pester M."/>
            <person name="Spring S."/>
            <person name="Ollivier B."/>
            <person name="Rattei T."/>
            <person name="Klenk H.-P."/>
            <person name="Wagner M."/>
            <person name="Loy A."/>
        </authorList>
    </citation>
    <scope>NUCLEOTIDE SEQUENCE [LARGE SCALE GENOMIC DNA]</scope>
    <source>
        <strain evidence="6">ATCC BAA-275 / DSM 13257 / NCIMB 13706 / S10</strain>
    </source>
</reference>
<dbReference type="PANTHER" id="PTHR43046">
    <property type="entry name" value="GDP-MANNOSE MANNOSYL HYDROLASE"/>
    <property type="match status" value="1"/>
</dbReference>
<evidence type="ECO:0000256" key="2">
    <source>
        <dbReference type="ARBA" id="ARBA00022801"/>
    </source>
</evidence>
<dbReference type="HOGENOM" id="CLU_037162_16_2_9"/>
<keyword evidence="6" id="KW-1185">Reference proteome</keyword>
<dbReference type="InterPro" id="IPR015797">
    <property type="entry name" value="NUDIX_hydrolase-like_dom_sf"/>
</dbReference>
<dbReference type="Gene3D" id="3.90.79.10">
    <property type="entry name" value="Nucleoside Triphosphate Pyrophosphohydrolase"/>
    <property type="match status" value="1"/>
</dbReference>
<feature type="domain" description="Nudix hydrolase" evidence="4">
    <location>
        <begin position="41"/>
        <end position="169"/>
    </location>
</feature>
<dbReference type="PRINTS" id="PR00502">
    <property type="entry name" value="NUDIXFAMILY"/>
</dbReference>
<evidence type="ECO:0000313" key="5">
    <source>
        <dbReference type="EMBL" id="AFQ42267.1"/>
    </source>
</evidence>
<dbReference type="GO" id="GO:0016787">
    <property type="term" value="F:hydrolase activity"/>
    <property type="evidence" value="ECO:0007669"/>
    <property type="project" value="UniProtKB-KW"/>
</dbReference>
<organism evidence="5 6">
    <name type="scientific">Desulfosporosinus meridiei (strain ATCC BAA-275 / DSM 13257 / KCTC 12902 / NCIMB 13706 / S10)</name>
    <dbReference type="NCBI Taxonomy" id="768704"/>
    <lineage>
        <taxon>Bacteria</taxon>
        <taxon>Bacillati</taxon>
        <taxon>Bacillota</taxon>
        <taxon>Clostridia</taxon>
        <taxon>Eubacteriales</taxon>
        <taxon>Desulfitobacteriaceae</taxon>
        <taxon>Desulfosporosinus</taxon>
    </lineage>
</organism>
<dbReference type="PANTHER" id="PTHR43046:SF14">
    <property type="entry name" value="MUTT_NUDIX FAMILY PROTEIN"/>
    <property type="match status" value="1"/>
</dbReference>
<dbReference type="SUPFAM" id="SSF55811">
    <property type="entry name" value="Nudix"/>
    <property type="match status" value="1"/>
</dbReference>